<reference evidence="2" key="1">
    <citation type="submission" date="2021-01" db="EMBL/GenBank/DDBJ databases">
        <authorList>
            <consortium name="Genoscope - CEA"/>
            <person name="William W."/>
        </authorList>
    </citation>
    <scope>NUCLEOTIDE SEQUENCE</scope>
</reference>
<keyword evidence="3" id="KW-1185">Reference proteome</keyword>
<keyword evidence="1" id="KW-0812">Transmembrane</keyword>
<sequence>MNFDNFLITIHYLLKIKKASYTKAFSFICIGSLLFYFNLLFKVEATFEYFEDLHTDVVERLLTPFIFLSIEELITQSLQSYIILLILSISIPILIIILFLILWFQIQTKGDRTTFLMKLAQIFVHIQEAYQWILIFPIVYIQSTYLFNFEQIDQKLQISINLNSYFIIILEICSILGFILNFIIIIFQQTLFYNYKLKLDFLSFNNNDSLTYFRLQHIIMGIVYNIKFQFVNNNVIFFIAQVFFSLLTLQQLYSGDLFLILFQAKIQRLYVLTSLLYVSITISMIYTYLAYFMNLSNQEYTLIITLIVQAFFILTYKKVVLTKLSNLIIKNSHDTRDLVRKVFFLQELINDMNEIKELFYFGVIVHHLNRSHNHSDWKNIGMRCYCQQKVIYNAKKDNDVTKSLHSVKKHKKLYTKLEIKSLYEQYLISQSNDIEIHILYIRFLVFNMNLKSLAISQINNLLKNQYKINYLQKFRLRLIIYQIKIMIQDQNTSSYNGQLDFERTLEMESTVQQIKVYIQDILNLKIQFWKHLLRNQINQDILIQYDDLINNNISQCNSLWDLIINSETRIRDKIIKISYLDRRIKWQLYYSWYCIHILNQKVKSNQFFESTSYEEFVYEDSESDDDKYVFNKYSKDKSFNKSSIILHTDLNGNILKQSQSCQELTGYYTLNNVYQLIPQSMIRNHQIQLLIFKSQSRSNTLYKRKKVYFQHQQNYIIPANKYLKLECNRFNQLEFICMIRPLIRLQQQNYLILNEDWEIDSMTLQLMPLLLPKICVFIICPQLLNFTKYQRYINEEDLSIFNLSFKNVPQQKDEESLKQKEREKIKEELEDICVLNSQNYFEFKDYFNKTADQGQFTSNLQIIDDELIRIEHSNFQKIVNVEHTQILLRIPKNIEDLVEEYHKSKLEILSDFQLKKSMMYLNLQRHLIVKDKFGQLKINQPELLKRIYSLQEEYHQSQYQILKKLYIKYCYRKRNLNKIIKVDGSIKFSRRTLMDKNVVIKFNRFEIYEDNFRSNIYNSLALKQRASIKQVQNNVNTMNQIQMQLNQSYSQYIDESFRINQSKSLITYEQITGDFYNQNQQINLSLNVEENIFLKDDQNKCSVVSLNEFVQFKLYSRLLLLQILLSYIMICIFADSENSKLLFDQNISQLNLFFTIQLSILKVYNAFIDVSLFNNNQIKDLNLEFINVNNDQFYDHYKLVVKEQLNLIKNTYQSQSYIHCFYNIDIHQSNNQSIIDIYNSYIVNLILFQQEQFTETNSSLKQLNQFREIVYPYLIESLSQIILEITKNLELLQVQQYFFRIITITYHTVFSIIIVIINILIVFKLINKQNFVQQQIFEIEKDTVSKVNQYYSGLRYQFIHCFETKNLPLKPLSNSINHQIFHQSDTETSKTNNKSTKHQRSLLNSKIQQTLKYVLTGQYLMLQPVLVLQLIIINIIAIIKLSEMKDRFDNQNFFLNSQMFQSMTLIKEIYIVDNEILSENFIDTEYFQNRLSFIYDQLEEKDIEFTNYVEENTILKGNICKNEIFISQEQLCSDYLNGALRHGLNFYFKLVSQMILVTLNTKETRFNKLNLQDINYYQLFQNEIFDSSTLAVKNWNQSIIQEYFEFLDLEIIVMICFLSIIGFYHFLFFELQYFQKLKIQFFKINQFYNRYIPNETLLKQKIMRSQFLRRGIIKK</sequence>
<dbReference type="OMA" id="ILEFMLH"/>
<feature type="transmembrane region" description="Helical" evidence="1">
    <location>
        <begin position="1419"/>
        <end position="1439"/>
    </location>
</feature>
<feature type="transmembrane region" description="Helical" evidence="1">
    <location>
        <begin position="81"/>
        <end position="104"/>
    </location>
</feature>
<organism evidence="2 3">
    <name type="scientific">Paramecium primaurelia</name>
    <dbReference type="NCBI Taxonomy" id="5886"/>
    <lineage>
        <taxon>Eukaryota</taxon>
        <taxon>Sar</taxon>
        <taxon>Alveolata</taxon>
        <taxon>Ciliophora</taxon>
        <taxon>Intramacronucleata</taxon>
        <taxon>Oligohymenophorea</taxon>
        <taxon>Peniculida</taxon>
        <taxon>Parameciidae</taxon>
        <taxon>Paramecium</taxon>
    </lineage>
</organism>
<evidence type="ECO:0008006" key="4">
    <source>
        <dbReference type="Google" id="ProtNLM"/>
    </source>
</evidence>
<feature type="transmembrane region" description="Helical" evidence="1">
    <location>
        <begin position="300"/>
        <end position="316"/>
    </location>
</feature>
<feature type="transmembrane region" description="Helical" evidence="1">
    <location>
        <begin position="21"/>
        <end position="41"/>
    </location>
</feature>
<feature type="transmembrane region" description="Helical" evidence="1">
    <location>
        <begin position="1297"/>
        <end position="1323"/>
    </location>
</feature>
<dbReference type="PANTHER" id="PTHR31600">
    <property type="entry name" value="TINY MACROCYSTS PROTEIN B-RELATED"/>
    <property type="match status" value="1"/>
</dbReference>
<gene>
    <name evidence="2" type="ORF">PPRIM_AZ9-3.1.T0660061</name>
</gene>
<feature type="transmembrane region" description="Helical" evidence="1">
    <location>
        <begin position="1606"/>
        <end position="1627"/>
    </location>
</feature>
<dbReference type="InterPro" id="IPR052994">
    <property type="entry name" value="Tiny_macrocysts_regulators"/>
</dbReference>
<evidence type="ECO:0000313" key="3">
    <source>
        <dbReference type="Proteomes" id="UP000688137"/>
    </source>
</evidence>
<comment type="caution">
    <text evidence="2">The sequence shown here is derived from an EMBL/GenBank/DDBJ whole genome shotgun (WGS) entry which is preliminary data.</text>
</comment>
<proteinExistence type="predicted"/>
<feature type="transmembrane region" description="Helical" evidence="1">
    <location>
        <begin position="116"/>
        <end position="142"/>
    </location>
</feature>
<keyword evidence="1" id="KW-1133">Transmembrane helix</keyword>
<feature type="transmembrane region" description="Helical" evidence="1">
    <location>
        <begin position="230"/>
        <end position="249"/>
    </location>
</feature>
<name>A0A8S1MMY3_PARPR</name>
<evidence type="ECO:0000256" key="1">
    <source>
        <dbReference type="SAM" id="Phobius"/>
    </source>
</evidence>
<evidence type="ECO:0000313" key="2">
    <source>
        <dbReference type="EMBL" id="CAD8081570.1"/>
    </source>
</evidence>
<feature type="transmembrane region" description="Helical" evidence="1">
    <location>
        <begin position="162"/>
        <end position="187"/>
    </location>
</feature>
<keyword evidence="1" id="KW-0472">Membrane</keyword>
<accession>A0A8S1MMY3</accession>
<dbReference type="Proteomes" id="UP000688137">
    <property type="component" value="Unassembled WGS sequence"/>
</dbReference>
<protein>
    <recommendedName>
        <fullName evidence="4">Transmembrane protein</fullName>
    </recommendedName>
</protein>
<dbReference type="EMBL" id="CAJJDM010000068">
    <property type="protein sequence ID" value="CAD8081570.1"/>
    <property type="molecule type" value="Genomic_DNA"/>
</dbReference>
<dbReference type="PANTHER" id="PTHR31600:SF2">
    <property type="entry name" value="GAMETE ENRICHED GENE 10 PROTEIN-RELATED"/>
    <property type="match status" value="1"/>
</dbReference>
<feature type="transmembrane region" description="Helical" evidence="1">
    <location>
        <begin position="269"/>
        <end position="293"/>
    </location>
</feature>